<dbReference type="PANTHER" id="PTHR23404">
    <property type="entry name" value="MOLYBDOPTERIN SYNTHASE RELATED"/>
    <property type="match status" value="1"/>
</dbReference>
<keyword evidence="1" id="KW-0808">Transferase</keyword>
<proteinExistence type="predicted"/>
<dbReference type="Gene3D" id="3.90.1170.40">
    <property type="entry name" value="Molybdopterin biosynthesis MoaE subunit"/>
    <property type="match status" value="1"/>
</dbReference>
<dbReference type="Pfam" id="PF02391">
    <property type="entry name" value="MoaE"/>
    <property type="match status" value="1"/>
</dbReference>
<protein>
    <submittedName>
        <fullName evidence="1">Molybdopterin synthase catalytic subunit</fullName>
        <ecNumber evidence="1">2.8.1.12</ecNumber>
    </submittedName>
</protein>
<name>A0A1M4MM51_9EURY</name>
<dbReference type="EC" id="2.8.1.12" evidence="1"/>
<dbReference type="STRING" id="118126.L21_1935"/>
<dbReference type="CDD" id="cd00756">
    <property type="entry name" value="MoaE"/>
    <property type="match status" value="1"/>
</dbReference>
<dbReference type="GO" id="GO:0006777">
    <property type="term" value="P:Mo-molybdopterin cofactor biosynthetic process"/>
    <property type="evidence" value="ECO:0007669"/>
    <property type="project" value="InterPro"/>
</dbReference>
<evidence type="ECO:0000313" key="1">
    <source>
        <dbReference type="EMBL" id="SCL76014.1"/>
    </source>
</evidence>
<dbReference type="InterPro" id="IPR003448">
    <property type="entry name" value="Mopterin_biosynth_MoaE"/>
</dbReference>
<dbReference type="AlphaFoldDB" id="A0A1M4MM51"/>
<gene>
    <name evidence="1" type="primary">moaE_2</name>
    <name evidence="1" type="ORF">L21_1935</name>
</gene>
<sequence length="144" mass="16009">MTEEAGMISVTQDDFDVNEVIGRVRRPDMGALVTFLGVVRGDGGIDVMELEAYEEVAVRELEAIRDEAFANYPITAVEIIHRTGRLRVGENILLIVVGAGHRKEAFDACEYILERIKRSVPIWKKEIGEDGERWVPGESHGGDA</sequence>
<dbReference type="SUPFAM" id="SSF54690">
    <property type="entry name" value="Molybdopterin synthase subunit MoaE"/>
    <property type="match status" value="1"/>
</dbReference>
<dbReference type="InterPro" id="IPR036563">
    <property type="entry name" value="MoaE_sf"/>
</dbReference>
<accession>A0A1M4MM51</accession>
<evidence type="ECO:0000313" key="2">
    <source>
        <dbReference type="Proteomes" id="UP000184671"/>
    </source>
</evidence>
<dbReference type="EMBL" id="FMID01000046">
    <property type="protein sequence ID" value="SCL76014.1"/>
    <property type="molecule type" value="Genomic_DNA"/>
</dbReference>
<organism evidence="1 2">
    <name type="scientific">Methanoculleus chikugoensis</name>
    <dbReference type="NCBI Taxonomy" id="118126"/>
    <lineage>
        <taxon>Archaea</taxon>
        <taxon>Methanobacteriati</taxon>
        <taxon>Methanobacteriota</taxon>
        <taxon>Stenosarchaea group</taxon>
        <taxon>Methanomicrobia</taxon>
        <taxon>Methanomicrobiales</taxon>
        <taxon>Methanomicrobiaceae</taxon>
        <taxon>Methanoculleus</taxon>
    </lineage>
</organism>
<dbReference type="Proteomes" id="UP000184671">
    <property type="component" value="Unassembled WGS sequence"/>
</dbReference>
<dbReference type="GO" id="GO:0030366">
    <property type="term" value="F:molybdopterin synthase activity"/>
    <property type="evidence" value="ECO:0007669"/>
    <property type="project" value="UniProtKB-EC"/>
</dbReference>
<reference evidence="1 2" key="1">
    <citation type="submission" date="2016-08" db="EMBL/GenBank/DDBJ databases">
        <authorList>
            <person name="Seilhamer J.J."/>
        </authorList>
    </citation>
    <scope>NUCLEOTIDE SEQUENCE [LARGE SCALE GENOMIC DNA]</scope>
    <source>
        <strain evidence="1">L21-II-0</strain>
    </source>
</reference>